<dbReference type="InterPro" id="IPR018122">
    <property type="entry name" value="TF_fork_head_CS_1"/>
</dbReference>
<dbReference type="OrthoDB" id="5954824at2759"/>
<sequence>MRTSPRRPLILKRRKLTLPQKDESSPSARDENRGQDEKAPKQEHRQEDQHNRQPRDKRDCGLQKFPAGIKIIDHPTMPNTQVVAIPTNADIQSIIEALTAKGKECGNNGPNKFILISSGGTSRSAGPAPSQRLPAEKKAIADIKAADSQEREKNVAQTPGLAGSTVLWHSGLVIPTGSGETTSSVLDNSLTNIQWLGKMRSDGLNPSSVKEDTEKENQMPLQERVKVKGPAAAAVSSWQNSVSERPPYSYMAMIQFAINSTEKKRMTLKDIYTWIEDHFPYFKHVAKPGWKNSIRHNLSLHDMFVRETSANGKISFWTIHPDANRCLTLDQVFKPLDLGSPTSPEYSESQQKSRLPEPVKNVGSKTEPQNSRRKMKPLLPRVNSYLVPIQFPLSQPLVLQPSMKVPLSMAQGASLNSLETVQSSKRVRIATKMSLSAEEISTMSTSLPTAAVKEEGQCDEGLFSPTHSIQENSSQTGEELSSLPEGACIKEEDSSQLGHWLSPFASTVTVKEEPSLFLPDSSTKEKKQFTTLKSPSKAVSDSLVIKRRERQEVRRSRRKQRLALPCSEEPVLVLPESSSFDPFRLGTDPPFSQENQPLENMSQLSCSQGEEGAFKTPVKNTFSKLPVSSTPSKVSATTTPSLEVLESASLAKGSHELDFSPVKTLQLPFTPVQDNQDLLGFNSTPLKNPLFDSPRELLNTESSDMVHVPLTSSPAFIRDTSRQSSVELTASGFTENRSFMEGLILDTMNDSLSKILLDISFPGLEDENLGTDISWSQLIPELK</sequence>
<evidence type="ECO:0000313" key="16">
    <source>
        <dbReference type="Proteomes" id="UP000623542"/>
    </source>
</evidence>
<keyword evidence="5" id="KW-0010">Activator</keyword>
<evidence type="ECO:0000256" key="4">
    <source>
        <dbReference type="ARBA" id="ARBA00023125"/>
    </source>
</evidence>
<evidence type="ECO:0000256" key="7">
    <source>
        <dbReference type="ARBA" id="ARBA00023204"/>
    </source>
</evidence>
<comment type="function">
    <text evidence="10">Transcription factor regulating the expression of cell cycle genes essential for DNA replication and mitosis. Plays a role in the control of cell proliferation. Also plays a role in DNA break repair, participating in the DNA damage checkpoint response. Promotes transcription of PHB2.</text>
</comment>
<evidence type="ECO:0000256" key="2">
    <source>
        <dbReference type="ARBA" id="ARBA00022763"/>
    </source>
</evidence>
<evidence type="ECO:0000256" key="9">
    <source>
        <dbReference type="ARBA" id="ARBA00023306"/>
    </source>
</evidence>
<dbReference type="SMART" id="SM00339">
    <property type="entry name" value="FH"/>
    <property type="match status" value="1"/>
</dbReference>
<accession>A0A851UBJ1</accession>
<feature type="region of interest" description="Disordered" evidence="13">
    <location>
        <begin position="460"/>
        <end position="483"/>
    </location>
</feature>
<reference evidence="15" key="1">
    <citation type="submission" date="2019-09" db="EMBL/GenBank/DDBJ databases">
        <title>Bird 10,000 Genomes (B10K) Project - Family phase.</title>
        <authorList>
            <person name="Zhang G."/>
        </authorList>
    </citation>
    <scope>NUCLEOTIDE SEQUENCE</scope>
    <source>
        <strain evidence="15">B10K-IZCAS-20218</strain>
        <tissue evidence="15">Blood</tissue>
    </source>
</reference>
<dbReference type="GO" id="GO:0006281">
    <property type="term" value="P:DNA repair"/>
    <property type="evidence" value="ECO:0007669"/>
    <property type="project" value="UniProtKB-KW"/>
</dbReference>
<dbReference type="PROSITE" id="PS00658">
    <property type="entry name" value="FORK_HEAD_2"/>
    <property type="match status" value="1"/>
</dbReference>
<protein>
    <recommendedName>
        <fullName evidence="11">Forkhead box protein M1</fullName>
    </recommendedName>
</protein>
<dbReference type="Pfam" id="PF00250">
    <property type="entry name" value="Forkhead"/>
    <property type="match status" value="1"/>
</dbReference>
<dbReference type="InterPro" id="IPR036388">
    <property type="entry name" value="WH-like_DNA-bd_sf"/>
</dbReference>
<dbReference type="GO" id="GO:0006357">
    <property type="term" value="P:regulation of transcription by RNA polymerase II"/>
    <property type="evidence" value="ECO:0007669"/>
    <property type="project" value="TreeGrafter"/>
</dbReference>
<dbReference type="GO" id="GO:0005634">
    <property type="term" value="C:nucleus"/>
    <property type="evidence" value="ECO:0007669"/>
    <property type="project" value="UniProtKB-SubCell"/>
</dbReference>
<proteinExistence type="predicted"/>
<feature type="non-terminal residue" evidence="15">
    <location>
        <position position="1"/>
    </location>
</feature>
<feature type="compositionally biased region" description="Basic and acidic residues" evidence="13">
    <location>
        <begin position="20"/>
        <end position="61"/>
    </location>
</feature>
<feature type="compositionally biased region" description="Polar residues" evidence="13">
    <location>
        <begin position="340"/>
        <end position="353"/>
    </location>
</feature>
<evidence type="ECO:0000256" key="1">
    <source>
        <dbReference type="ARBA" id="ARBA00004123"/>
    </source>
</evidence>
<dbReference type="GO" id="GO:0000977">
    <property type="term" value="F:RNA polymerase II transcription regulatory region sequence-specific DNA binding"/>
    <property type="evidence" value="ECO:0007669"/>
    <property type="project" value="TreeGrafter"/>
</dbReference>
<keyword evidence="8 12" id="KW-0539">Nucleus</keyword>
<dbReference type="InterPro" id="IPR036390">
    <property type="entry name" value="WH_DNA-bd_sf"/>
</dbReference>
<keyword evidence="16" id="KW-1185">Reference proteome</keyword>
<dbReference type="PANTHER" id="PTHR46878:SF1">
    <property type="entry name" value="FORKHEAD BOX PROTEIN M1"/>
    <property type="match status" value="1"/>
</dbReference>
<evidence type="ECO:0000256" key="6">
    <source>
        <dbReference type="ARBA" id="ARBA00023163"/>
    </source>
</evidence>
<dbReference type="EMBL" id="WBNG01000433">
    <property type="protein sequence ID" value="NXD26464.1"/>
    <property type="molecule type" value="Genomic_DNA"/>
</dbReference>
<dbReference type="PRINTS" id="PR00053">
    <property type="entry name" value="FORKHEAD"/>
</dbReference>
<dbReference type="PROSITE" id="PS00657">
    <property type="entry name" value="FORK_HEAD_1"/>
    <property type="match status" value="1"/>
</dbReference>
<dbReference type="AlphaFoldDB" id="A0A851UBJ1"/>
<dbReference type="GO" id="GO:0000086">
    <property type="term" value="P:G2/M transition of mitotic cell cycle"/>
    <property type="evidence" value="ECO:0007669"/>
    <property type="project" value="InterPro"/>
</dbReference>
<dbReference type="InterPro" id="IPR042839">
    <property type="entry name" value="FOXM1"/>
</dbReference>
<dbReference type="GO" id="GO:0042127">
    <property type="term" value="P:regulation of cell population proliferation"/>
    <property type="evidence" value="ECO:0007669"/>
    <property type="project" value="TreeGrafter"/>
</dbReference>
<gene>
    <name evidence="15" type="primary">Foxm1</name>
    <name evidence="15" type="ORF">ELAFOR_R08165</name>
</gene>
<keyword evidence="4 12" id="KW-0238">DNA-binding</keyword>
<comment type="caution">
    <text evidence="15">The sequence shown here is derived from an EMBL/GenBank/DDBJ whole genome shotgun (WGS) entry which is preliminary data.</text>
</comment>
<dbReference type="InterPro" id="IPR030456">
    <property type="entry name" value="TF_fork_head_CS_2"/>
</dbReference>
<keyword evidence="7" id="KW-0234">DNA repair</keyword>
<name>A0A851UBJ1_9PASS</name>
<evidence type="ECO:0000256" key="12">
    <source>
        <dbReference type="PROSITE-ProRule" id="PRU00089"/>
    </source>
</evidence>
<feature type="non-terminal residue" evidence="15">
    <location>
        <position position="783"/>
    </location>
</feature>
<feature type="region of interest" description="Disordered" evidence="13">
    <location>
        <begin position="1"/>
        <end position="61"/>
    </location>
</feature>
<comment type="subcellular location">
    <subcellularLocation>
        <location evidence="1 12">Nucleus</location>
    </subcellularLocation>
</comment>
<feature type="region of interest" description="Disordered" evidence="13">
    <location>
        <begin position="340"/>
        <end position="374"/>
    </location>
</feature>
<dbReference type="Proteomes" id="UP000623542">
    <property type="component" value="Unassembled WGS sequence"/>
</dbReference>
<dbReference type="CDD" id="cd20029">
    <property type="entry name" value="FH_FOXM"/>
    <property type="match status" value="1"/>
</dbReference>
<keyword evidence="9" id="KW-0131">Cell cycle</keyword>
<dbReference type="InterPro" id="IPR001766">
    <property type="entry name" value="Fork_head_dom"/>
</dbReference>
<evidence type="ECO:0000256" key="10">
    <source>
        <dbReference type="ARBA" id="ARBA00053415"/>
    </source>
</evidence>
<dbReference type="Gene3D" id="1.10.10.10">
    <property type="entry name" value="Winged helix-like DNA-binding domain superfamily/Winged helix DNA-binding domain"/>
    <property type="match status" value="1"/>
</dbReference>
<keyword evidence="6" id="KW-0804">Transcription</keyword>
<dbReference type="PROSITE" id="PS50039">
    <property type="entry name" value="FORK_HEAD_3"/>
    <property type="match status" value="1"/>
</dbReference>
<dbReference type="PANTHER" id="PTHR46878">
    <property type="entry name" value="FORKHEAD BOX PROTEIN M1"/>
    <property type="match status" value="1"/>
</dbReference>
<evidence type="ECO:0000256" key="5">
    <source>
        <dbReference type="ARBA" id="ARBA00023159"/>
    </source>
</evidence>
<dbReference type="InterPro" id="IPR047516">
    <property type="entry name" value="FH_FOXM1"/>
</dbReference>
<dbReference type="GO" id="GO:0003700">
    <property type="term" value="F:DNA-binding transcription factor activity"/>
    <property type="evidence" value="ECO:0007669"/>
    <property type="project" value="InterPro"/>
</dbReference>
<dbReference type="SUPFAM" id="SSF46785">
    <property type="entry name" value="Winged helix' DNA-binding domain"/>
    <property type="match status" value="1"/>
</dbReference>
<dbReference type="FunFam" id="1.10.10.10:FF:000245">
    <property type="entry name" value="forkhead box protein M1 isoform X2"/>
    <property type="match status" value="1"/>
</dbReference>
<evidence type="ECO:0000256" key="11">
    <source>
        <dbReference type="ARBA" id="ARBA00072725"/>
    </source>
</evidence>
<evidence type="ECO:0000256" key="13">
    <source>
        <dbReference type="SAM" id="MobiDB-lite"/>
    </source>
</evidence>
<evidence type="ECO:0000256" key="8">
    <source>
        <dbReference type="ARBA" id="ARBA00023242"/>
    </source>
</evidence>
<feature type="domain" description="Fork-head" evidence="14">
    <location>
        <begin position="245"/>
        <end position="333"/>
    </location>
</feature>
<keyword evidence="2" id="KW-0227">DNA damage</keyword>
<evidence type="ECO:0000259" key="14">
    <source>
        <dbReference type="PROSITE" id="PS50039"/>
    </source>
</evidence>
<evidence type="ECO:0000313" key="15">
    <source>
        <dbReference type="EMBL" id="NXD26464.1"/>
    </source>
</evidence>
<feature type="compositionally biased region" description="Polar residues" evidence="13">
    <location>
        <begin position="465"/>
        <end position="479"/>
    </location>
</feature>
<organism evidence="15 16">
    <name type="scientific">Elachura formosa</name>
    <name type="common">spotted wren-babbler</name>
    <dbReference type="NCBI Taxonomy" id="1463973"/>
    <lineage>
        <taxon>Eukaryota</taxon>
        <taxon>Metazoa</taxon>
        <taxon>Chordata</taxon>
        <taxon>Craniata</taxon>
        <taxon>Vertebrata</taxon>
        <taxon>Euteleostomi</taxon>
        <taxon>Archelosauria</taxon>
        <taxon>Archosauria</taxon>
        <taxon>Dinosauria</taxon>
        <taxon>Saurischia</taxon>
        <taxon>Theropoda</taxon>
        <taxon>Coelurosauria</taxon>
        <taxon>Aves</taxon>
        <taxon>Neognathae</taxon>
        <taxon>Neoaves</taxon>
        <taxon>Telluraves</taxon>
        <taxon>Australaves</taxon>
        <taxon>Passeriformes</taxon>
        <taxon>Elachuridae</taxon>
        <taxon>Elachura</taxon>
    </lineage>
</organism>
<keyword evidence="3" id="KW-0805">Transcription regulation</keyword>
<evidence type="ECO:0000256" key="3">
    <source>
        <dbReference type="ARBA" id="ARBA00023015"/>
    </source>
</evidence>
<feature type="DNA-binding region" description="Fork-head" evidence="12">
    <location>
        <begin position="245"/>
        <end position="333"/>
    </location>
</feature>